<accession>A0ABZ0CY09</accession>
<dbReference type="RefSeq" id="WP_316702724.1">
    <property type="nucleotide sequence ID" value="NZ_CP136336.1"/>
</dbReference>
<gene>
    <name evidence="2" type="ORF">RXV79_07220</name>
</gene>
<feature type="signal peptide" evidence="1">
    <location>
        <begin position="1"/>
        <end position="28"/>
    </location>
</feature>
<dbReference type="Proteomes" id="UP001303946">
    <property type="component" value="Chromosome"/>
</dbReference>
<reference evidence="2 3" key="1">
    <citation type="submission" date="2023-10" db="EMBL/GenBank/DDBJ databases">
        <title>Bacteria for the degradation of biodegradable plastic PBAT(Polybutylene adipate terephthalate).</title>
        <authorList>
            <person name="Weon H.-Y."/>
            <person name="Yeon J."/>
        </authorList>
    </citation>
    <scope>NUCLEOTIDE SEQUENCE [LARGE SCALE GENOMIC DNA]</scope>
    <source>
        <strain evidence="2 3">SBD 7-3</strain>
    </source>
</reference>
<name>A0ABZ0CY09_9BURK</name>
<dbReference type="EMBL" id="CP136336">
    <property type="protein sequence ID" value="WOB09849.1"/>
    <property type="molecule type" value="Genomic_DNA"/>
</dbReference>
<organism evidence="2 3">
    <name type="scientific">Piscinibacter gummiphilus</name>
    <dbReference type="NCBI Taxonomy" id="946333"/>
    <lineage>
        <taxon>Bacteria</taxon>
        <taxon>Pseudomonadati</taxon>
        <taxon>Pseudomonadota</taxon>
        <taxon>Betaproteobacteria</taxon>
        <taxon>Burkholderiales</taxon>
        <taxon>Sphaerotilaceae</taxon>
        <taxon>Piscinibacter</taxon>
    </lineage>
</organism>
<proteinExistence type="predicted"/>
<dbReference type="PROSITE" id="PS51257">
    <property type="entry name" value="PROKAR_LIPOPROTEIN"/>
    <property type="match status" value="1"/>
</dbReference>
<evidence type="ECO:0000313" key="3">
    <source>
        <dbReference type="Proteomes" id="UP001303946"/>
    </source>
</evidence>
<evidence type="ECO:0000256" key="1">
    <source>
        <dbReference type="SAM" id="SignalP"/>
    </source>
</evidence>
<feature type="chain" id="PRO_5045977098" description="Lipoprotein" evidence="1">
    <location>
        <begin position="29"/>
        <end position="230"/>
    </location>
</feature>
<protein>
    <recommendedName>
        <fullName evidence="4">Lipoprotein</fullName>
    </recommendedName>
</protein>
<keyword evidence="1" id="KW-0732">Signal</keyword>
<sequence length="230" mass="23113">MSTSSTRLRARGSIALAAIALVTGCATADAPGSGTGAKAAKPASADATAAMLVFAVPAPAGATAQGGLHETFAYSEKEGDARVDDVKVTDGVARITGTVWPQKGSTWAGIGFLATPGPAGKTSDLTAQRQLRLQLASPTATQLRLRVLGDDPATRASGCYPVATVAVGAALREVAVPLSAFRPEGYCEARGKLIASVLPAVAAIEVSDPTLSGSARRTVDFSVGRIAIGP</sequence>
<evidence type="ECO:0008006" key="4">
    <source>
        <dbReference type="Google" id="ProtNLM"/>
    </source>
</evidence>
<keyword evidence="3" id="KW-1185">Reference proteome</keyword>
<evidence type="ECO:0000313" key="2">
    <source>
        <dbReference type="EMBL" id="WOB09849.1"/>
    </source>
</evidence>